<name>A0AC35THU5_9BILA</name>
<evidence type="ECO:0000313" key="2">
    <source>
        <dbReference type="WBParaSite" id="RSKR_0000070000.1"/>
    </source>
</evidence>
<reference evidence="2" key="1">
    <citation type="submission" date="2025-08" db="UniProtKB">
        <authorList>
            <consortium name="WormBaseParasite"/>
        </authorList>
    </citation>
    <scope>IDENTIFICATION</scope>
    <source>
        <strain evidence="2">KR3021</strain>
    </source>
</reference>
<accession>A0AC35THU5</accession>
<organism evidence="1 2">
    <name type="scientific">Rhabditophanes sp. KR3021</name>
    <dbReference type="NCBI Taxonomy" id="114890"/>
    <lineage>
        <taxon>Eukaryota</taxon>
        <taxon>Metazoa</taxon>
        <taxon>Ecdysozoa</taxon>
        <taxon>Nematoda</taxon>
        <taxon>Chromadorea</taxon>
        <taxon>Rhabditida</taxon>
        <taxon>Tylenchina</taxon>
        <taxon>Panagrolaimomorpha</taxon>
        <taxon>Strongyloidoidea</taxon>
        <taxon>Alloionematidae</taxon>
        <taxon>Rhabditophanes</taxon>
    </lineage>
</organism>
<proteinExistence type="predicted"/>
<evidence type="ECO:0000313" key="1">
    <source>
        <dbReference type="Proteomes" id="UP000095286"/>
    </source>
</evidence>
<dbReference type="Proteomes" id="UP000095286">
    <property type="component" value="Unplaced"/>
</dbReference>
<protein>
    <submittedName>
        <fullName evidence="2">PseudoU_synth_2 domain-containing protein</fullName>
    </submittedName>
</protein>
<dbReference type="WBParaSite" id="RSKR_0000070000.1">
    <property type="protein sequence ID" value="RSKR_0000070000.1"/>
    <property type="gene ID" value="RSKR_0000070000"/>
</dbReference>
<sequence length="464" mass="53852">MKGKEYVDDVFGIKYDAEEKESPSDTFYKELGQQSLNTSKDDFFTEQIILKAGGNKENIRHDVMEDDKTDFFTEQILKNRCSDENGHTIPDKPNDFIKNDTDKDFSNRREHHIKKEYRNNRNSDNEYHADKRFLKSNKFANGKSSRKEFTKKETQSTDKQDYDFFATKKTINRKDEGNLKVISEPIFAEGDYGIEVIRGMIDTVWKCESKEKLADIMGKRVIYEDDSLIAFDKPYFLAYSGTPREGNMNMDSCLQELKTKLWPDIDRLHLVKSLDKQYSGVILFAKSDSEKLRYQEMGKEGSLLNKYYTLVRGIPDEGQATIKFPLVKIEKSKKHSKVQVFHAESDYRVIETNKRANMCFMEVNIKNDFTHQIRSHLSYGLNCPLIGDYKYNPLNTGGVLNPPKFTNDGLNLLDIGNRHSYKKVPMLCHLGKMSFENQGKGFVIEAPMPAHMKYVLKKLKLLKR</sequence>